<dbReference type="Gene3D" id="3.40.1080.10">
    <property type="entry name" value="Glutaconate Coenzyme A-transferase"/>
    <property type="match status" value="1"/>
</dbReference>
<sequence length="123" mass="13498">MILFREEHTPRTLVESVDFISAPGTSPANVYRPGGPAALVTGRCVFSFDRQQGRFTLASIHPWSSAKEVRDKTGFAFDEPEACPVTPPPNPTMLTMIRGPIRDRIAETYPAFACDVLKDDSSA</sequence>
<reference evidence="1" key="1">
    <citation type="journal article" date="2011" name="Environ. Microbiol.">
        <title>Time-series analyses of Monterey Bay coastal microbial picoplankton using a 'genome proxy' microarray.</title>
        <authorList>
            <person name="Rich V.I."/>
            <person name="Pham V.D."/>
            <person name="Eppley J."/>
            <person name="Shi Y."/>
            <person name="DeLong E.F."/>
        </authorList>
    </citation>
    <scope>NUCLEOTIDE SEQUENCE</scope>
</reference>
<dbReference type="AlphaFoldDB" id="E0Y200"/>
<accession>E0Y200</accession>
<dbReference type="InterPro" id="IPR037171">
    <property type="entry name" value="NagB/RpiA_transferase-like"/>
</dbReference>
<protein>
    <submittedName>
        <fullName evidence="1">Uncharacterized protein</fullName>
    </submittedName>
</protein>
<dbReference type="EMBL" id="GU474946">
    <property type="protein sequence ID" value="ADI20691.1"/>
    <property type="molecule type" value="Genomic_DNA"/>
</dbReference>
<name>E0Y200_9PROT</name>
<dbReference type="SUPFAM" id="SSF100950">
    <property type="entry name" value="NagB/RpiA/CoA transferase-like"/>
    <property type="match status" value="1"/>
</dbReference>
<proteinExistence type="predicted"/>
<evidence type="ECO:0000313" key="1">
    <source>
        <dbReference type="EMBL" id="ADI20691.1"/>
    </source>
</evidence>
<organism evidence="1">
    <name type="scientific">uncultured alpha proteobacterium EF100_94H03</name>
    <dbReference type="NCBI Taxonomy" id="710800"/>
    <lineage>
        <taxon>Bacteria</taxon>
        <taxon>Pseudomonadati</taxon>
        <taxon>Pseudomonadota</taxon>
        <taxon>Alphaproteobacteria</taxon>
        <taxon>environmental samples</taxon>
    </lineage>
</organism>